<feature type="region of interest" description="Disordered" evidence="1">
    <location>
        <begin position="719"/>
        <end position="790"/>
    </location>
</feature>
<dbReference type="GO" id="GO:0046982">
    <property type="term" value="F:protein heterodimerization activity"/>
    <property type="evidence" value="ECO:0007669"/>
    <property type="project" value="InterPro"/>
</dbReference>
<comment type="caution">
    <text evidence="2">The sequence shown here is derived from an EMBL/GenBank/DDBJ whole genome shotgun (WGS) entry which is preliminary data.</text>
</comment>
<dbReference type="AlphaFoldDB" id="A0AAD9S4I4"/>
<dbReference type="PANTHER" id="PTHR15992">
    <property type="entry name" value="HOLLIDAY JUNCTION RECOGNITION PROTEIN"/>
    <property type="match status" value="1"/>
</dbReference>
<feature type="compositionally biased region" description="Polar residues" evidence="1">
    <location>
        <begin position="839"/>
        <end position="854"/>
    </location>
</feature>
<dbReference type="InterPro" id="IPR009072">
    <property type="entry name" value="Histone-fold"/>
</dbReference>
<dbReference type="Proteomes" id="UP001265746">
    <property type="component" value="Unassembled WGS sequence"/>
</dbReference>
<proteinExistence type="predicted"/>
<keyword evidence="3" id="KW-1185">Reference proteome</keyword>
<protein>
    <submittedName>
        <fullName evidence="2">Uncharacterized protein</fullName>
    </submittedName>
</protein>
<feature type="region of interest" description="Disordered" evidence="1">
    <location>
        <begin position="816"/>
        <end position="898"/>
    </location>
</feature>
<evidence type="ECO:0000313" key="2">
    <source>
        <dbReference type="EMBL" id="KAK2596887.1"/>
    </source>
</evidence>
<feature type="region of interest" description="Disordered" evidence="1">
    <location>
        <begin position="1"/>
        <end position="33"/>
    </location>
</feature>
<feature type="region of interest" description="Disordered" evidence="1">
    <location>
        <begin position="654"/>
        <end position="702"/>
    </location>
</feature>
<accession>A0AAD9S4I4</accession>
<sequence length="917" mass="99939">MERPAKRQRIALGSLGTDDEDELDCEPNELNQRRDPAYQLEQARFRASNKLKSRFEDIFAKYEKDFTGVGDEIDLRTGEVVVDNGHLQSITGVQEFGDTDGDEDDNVSENERLILGTGNGGSRTGSSDAVTQSNPWVMSGSNPDWARPSASMRVPTSLSSLGPPAHELLVPPNNCFDPRESANTQDLDPVWQAPELPRSAFLGQQFGAQAQKHRFGMGQTTKKVSRRSLLEPRNQDGDEEDVLGAPGNDTRKKESPLIKARFPAVGSSPNNDSGLHEMIQDVIDNIADMSPSAEKLEKGPSGTGPSTKTKLKPIRSNPGLNGRRCTERTCDDQGNAIRKAGEAISRRENGASPEINRRRGCKATADKPQVKAVKIRKITKPETHTENQAAETIGESGIPGMDEDSFLDITGNTPTKPAGQVLYVEIKARKLGQSDCFARDDQDDSEVQIVDTGLSSADVSGRGLHTSSSVAEKVADTQDDNCATESDRSRLDDEPTRSKAVDEPLGRRKTNETFAFSCEEDLPSRTVRNQKRPPASAGTHDRALQQSQANMPSHRVEERFERNFVDPSYAFSDDEDLLPRSKRNNQRNSEPRLRANIAAHDVSRVASKSKAAPTLQTKVGLDAWHQESRDQLARMSPKPIVERDSAADALEVSKLSHIQSSENMDSAGPTARPSSASHRQSRGKWPGEAGVKQAQEQVTGMAGTHALKHRFRKNAVDDVHGVPGTAHASASAAASTAVEANVERTSAKPPKTAQTIPVPPTTPQPKSKPRSEKTPSSTSGLISLLSDDDDEEDEISFDLADFTPSGNHRILALRPHHHQSPASSTSKKRRGGNLLFGPASTTKMSKHSTPSSDSQQRKKKRRSTHSLARSVVKVRRESSRALSPVGSVVQTPGGTKRRCGEDGFRCERDFCFVCISI</sequence>
<dbReference type="PANTHER" id="PTHR15992:SF5">
    <property type="entry name" value="HOLLIDAY JUNCTION RECOGNITION PROTEIN"/>
    <property type="match status" value="1"/>
</dbReference>
<feature type="region of interest" description="Disordered" evidence="1">
    <location>
        <begin position="450"/>
        <end position="614"/>
    </location>
</feature>
<evidence type="ECO:0000256" key="1">
    <source>
        <dbReference type="SAM" id="MobiDB-lite"/>
    </source>
</evidence>
<dbReference type="EMBL" id="JAUJFL010000010">
    <property type="protein sequence ID" value="KAK2596887.1"/>
    <property type="molecule type" value="Genomic_DNA"/>
</dbReference>
<dbReference type="GO" id="GO:0042393">
    <property type="term" value="F:histone binding"/>
    <property type="evidence" value="ECO:0007669"/>
    <property type="project" value="InterPro"/>
</dbReference>
<feature type="compositionally biased region" description="Polar residues" evidence="1">
    <location>
        <begin position="128"/>
        <end position="142"/>
    </location>
</feature>
<gene>
    <name evidence="2" type="ORF">N8I77_012773</name>
</gene>
<dbReference type="GO" id="GO:0005634">
    <property type="term" value="C:nucleus"/>
    <property type="evidence" value="ECO:0007669"/>
    <property type="project" value="InterPro"/>
</dbReference>
<feature type="region of interest" description="Disordered" evidence="1">
    <location>
        <begin position="113"/>
        <end position="184"/>
    </location>
</feature>
<feature type="compositionally biased region" description="Acidic residues" evidence="1">
    <location>
        <begin position="17"/>
        <end position="27"/>
    </location>
</feature>
<feature type="region of interest" description="Disordered" evidence="1">
    <location>
        <begin position="381"/>
        <end position="417"/>
    </location>
</feature>
<name>A0AAD9S4I4_PHOAM</name>
<dbReference type="InterPro" id="IPR018465">
    <property type="entry name" value="Scm3/HJURP"/>
</dbReference>
<reference evidence="2" key="1">
    <citation type="submission" date="2023-06" db="EMBL/GenBank/DDBJ databases">
        <authorList>
            <person name="Noh H."/>
        </authorList>
    </citation>
    <scope>NUCLEOTIDE SEQUENCE</scope>
    <source>
        <strain evidence="2">DUCC20226</strain>
    </source>
</reference>
<feature type="compositionally biased region" description="Low complexity" evidence="1">
    <location>
        <begin position="776"/>
        <end position="785"/>
    </location>
</feature>
<feature type="compositionally biased region" description="Low complexity" evidence="1">
    <location>
        <begin position="725"/>
        <end position="737"/>
    </location>
</feature>
<dbReference type="Pfam" id="PF10384">
    <property type="entry name" value="Scm3"/>
    <property type="match status" value="1"/>
</dbReference>
<feature type="region of interest" description="Disordered" evidence="1">
    <location>
        <begin position="210"/>
        <end position="369"/>
    </location>
</feature>
<feature type="compositionally biased region" description="Basic and acidic residues" evidence="1">
    <location>
        <begin position="485"/>
        <end position="511"/>
    </location>
</feature>
<feature type="compositionally biased region" description="Basic and acidic residues" evidence="1">
    <location>
        <begin position="554"/>
        <end position="564"/>
    </location>
</feature>
<evidence type="ECO:0000313" key="3">
    <source>
        <dbReference type="Proteomes" id="UP001265746"/>
    </source>
</evidence>
<feature type="compositionally biased region" description="Basic and acidic residues" evidence="1">
    <location>
        <begin position="339"/>
        <end position="349"/>
    </location>
</feature>
<dbReference type="Gene3D" id="1.10.20.10">
    <property type="entry name" value="Histone, subunit A"/>
    <property type="match status" value="1"/>
</dbReference>
<organism evidence="2 3">
    <name type="scientific">Phomopsis amygdali</name>
    <name type="common">Fusicoccum amygdali</name>
    <dbReference type="NCBI Taxonomy" id="1214568"/>
    <lineage>
        <taxon>Eukaryota</taxon>
        <taxon>Fungi</taxon>
        <taxon>Dikarya</taxon>
        <taxon>Ascomycota</taxon>
        <taxon>Pezizomycotina</taxon>
        <taxon>Sordariomycetes</taxon>
        <taxon>Sordariomycetidae</taxon>
        <taxon>Diaporthales</taxon>
        <taxon>Diaporthaceae</taxon>
        <taxon>Diaporthe</taxon>
    </lineage>
</organism>